<feature type="transmembrane region" description="Helical" evidence="5">
    <location>
        <begin position="92"/>
        <end position="112"/>
    </location>
</feature>
<evidence type="ECO:0000313" key="8">
    <source>
        <dbReference type="EMBL" id="MBV2134571.1"/>
    </source>
</evidence>
<dbReference type="InterPro" id="IPR051263">
    <property type="entry name" value="C-type_cytochrome_biogenesis"/>
</dbReference>
<dbReference type="InterPro" id="IPR056413">
    <property type="entry name" value="TPR_CcmH_CycH"/>
</dbReference>
<evidence type="ECO:0000313" key="9">
    <source>
        <dbReference type="Proteomes" id="UP000813068"/>
    </source>
</evidence>
<comment type="caution">
    <text evidence="8">The sequence shown here is derived from an EMBL/GenBank/DDBJ whole genome shotgun (WGS) entry which is preliminary data.</text>
</comment>
<keyword evidence="5" id="KW-0812">Transmembrane</keyword>
<reference evidence="8 9" key="1">
    <citation type="submission" date="2021-06" db="EMBL/GenBank/DDBJ databases">
        <title>Differences between aerobic and microaerobic xylene degrading microbial communities.</title>
        <authorList>
            <person name="Banerjee S."/>
            <person name="Tancsics A."/>
        </authorList>
    </citation>
    <scope>NUCLEOTIDE SEQUENCE [LARGE SCALE GENOMIC DNA]</scope>
    <source>
        <strain evidence="8 9">MAP12</strain>
    </source>
</reference>
<dbReference type="InterPro" id="IPR056412">
    <property type="entry name" value="Ig_CycH"/>
</dbReference>
<dbReference type="InterPro" id="IPR017560">
    <property type="entry name" value="Cyt_c_biogenesis_CcmI"/>
</dbReference>
<dbReference type="Pfam" id="PF23892">
    <property type="entry name" value="Ig_CycH"/>
    <property type="match status" value="1"/>
</dbReference>
<keyword evidence="3 4" id="KW-0802">TPR repeat</keyword>
<dbReference type="PROSITE" id="PS50005">
    <property type="entry name" value="TPR"/>
    <property type="match status" value="1"/>
</dbReference>
<gene>
    <name evidence="8" type="primary">ccmI</name>
    <name evidence="8" type="ORF">KRX52_17470</name>
</gene>
<dbReference type="EMBL" id="JAHRGL010000062">
    <property type="protein sequence ID" value="MBV2134571.1"/>
    <property type="molecule type" value="Genomic_DNA"/>
</dbReference>
<sequence length="400" mass="43554">MTAFWLAAAALLLVAFAFLLIPLLRGRRAQAEEDRTALNVALYQERVAELDAQHAAGALDAAQLETGRGEAARELLADAEQAEGAQRKLGRWLPLAMALLMPVLGLGLYLHWGASDALKLSQQLATEPKNIEEMTARLEETVRLQPDQAEAWYFLGRTYMAQQRPKEAAPAFGRAVELAGRQPELLGQWAQALYFAGGQKFTDEVRSLGEETLRLDPQEPTTLGLLGIAAFEEQRFVDAVRYWERLVATLQPNDPSREPIQGGIARAREQLAARGESMPEAPPPAAPLAIKVSVSLAPELAAKVQPDDTLFIFARAASGPPMPLAAKRLKVSDLPVEVSLSDSDAMMPQLKLSNFAEIRLVARVSRAGTPTAGEWVGQSEVLKTAEVGDQKLVIDRADQK</sequence>
<proteinExistence type="predicted"/>
<feature type="repeat" description="TPR" evidence="4">
    <location>
        <begin position="149"/>
        <end position="182"/>
    </location>
</feature>
<name>A0ABS6N0J3_9GAMM</name>
<evidence type="ECO:0000256" key="2">
    <source>
        <dbReference type="ARBA" id="ARBA00022737"/>
    </source>
</evidence>
<keyword evidence="5" id="KW-0472">Membrane</keyword>
<evidence type="ECO:0000259" key="6">
    <source>
        <dbReference type="Pfam" id="PF23892"/>
    </source>
</evidence>
<protein>
    <submittedName>
        <fullName evidence="8">C-type cytochrome biogenesis protein CcmI</fullName>
    </submittedName>
</protein>
<keyword evidence="9" id="KW-1185">Reference proteome</keyword>
<comment type="subcellular location">
    <subcellularLocation>
        <location evidence="1">Cell envelope</location>
    </subcellularLocation>
</comment>
<accession>A0ABS6N0J3</accession>
<dbReference type="NCBIfam" id="TIGR03142">
    <property type="entry name" value="cytochro_ccmI"/>
    <property type="match status" value="1"/>
</dbReference>
<evidence type="ECO:0000256" key="4">
    <source>
        <dbReference type="PROSITE-ProRule" id="PRU00339"/>
    </source>
</evidence>
<dbReference type="RefSeq" id="WP_217683017.1">
    <property type="nucleotide sequence ID" value="NZ_JAHRGL010000062.1"/>
</dbReference>
<evidence type="ECO:0000256" key="1">
    <source>
        <dbReference type="ARBA" id="ARBA00004196"/>
    </source>
</evidence>
<feature type="domain" description="Cytochrome c-type biogenesis protein H TPR" evidence="7">
    <location>
        <begin position="126"/>
        <end position="256"/>
    </location>
</feature>
<keyword evidence="2" id="KW-0677">Repeat</keyword>
<evidence type="ECO:0000259" key="7">
    <source>
        <dbReference type="Pfam" id="PF23914"/>
    </source>
</evidence>
<evidence type="ECO:0000256" key="5">
    <source>
        <dbReference type="SAM" id="Phobius"/>
    </source>
</evidence>
<evidence type="ECO:0000256" key="3">
    <source>
        <dbReference type="ARBA" id="ARBA00022803"/>
    </source>
</evidence>
<dbReference type="Proteomes" id="UP000813068">
    <property type="component" value="Unassembled WGS sequence"/>
</dbReference>
<organism evidence="8 9">
    <name type="scientific">Geopseudomonas aromaticivorans</name>
    <dbReference type="NCBI Taxonomy" id="2849492"/>
    <lineage>
        <taxon>Bacteria</taxon>
        <taxon>Pseudomonadati</taxon>
        <taxon>Pseudomonadota</taxon>
        <taxon>Gammaproteobacteria</taxon>
        <taxon>Pseudomonadales</taxon>
        <taxon>Pseudomonadaceae</taxon>
        <taxon>Geopseudomonas</taxon>
    </lineage>
</organism>
<keyword evidence="5" id="KW-1133">Transmembrane helix</keyword>
<dbReference type="PANTHER" id="PTHR47870:SF4">
    <property type="entry name" value="CYTOCHROME C-TYPE BIOGENESIS PROTEIN CYCH"/>
    <property type="match status" value="1"/>
</dbReference>
<dbReference type="Pfam" id="PF23914">
    <property type="entry name" value="TPR_CcmH_CycH"/>
    <property type="match status" value="1"/>
</dbReference>
<dbReference type="PANTHER" id="PTHR47870">
    <property type="entry name" value="CYTOCHROME C-TYPE BIOGENESIS PROTEIN CCMH"/>
    <property type="match status" value="1"/>
</dbReference>
<dbReference type="SMART" id="SM00028">
    <property type="entry name" value="TPR"/>
    <property type="match status" value="2"/>
</dbReference>
<dbReference type="InterPro" id="IPR019734">
    <property type="entry name" value="TPR_rpt"/>
</dbReference>
<feature type="domain" description="Cytochrome c-type biogenesis protein H Ig-like" evidence="6">
    <location>
        <begin position="290"/>
        <end position="395"/>
    </location>
</feature>